<dbReference type="EMBL" id="SUNJ01005790">
    <property type="protein sequence ID" value="TPP63344.1"/>
    <property type="molecule type" value="Genomic_DNA"/>
</dbReference>
<protein>
    <recommendedName>
        <fullName evidence="5">ETS domain-containing protein</fullName>
    </recommendedName>
</protein>
<comment type="subcellular location">
    <subcellularLocation>
        <location evidence="3">Nucleus</location>
    </subcellularLocation>
</comment>
<keyword evidence="7" id="KW-1185">Reference proteome</keyword>
<dbReference type="STRING" id="46835.A0A504YPQ6"/>
<dbReference type="OrthoDB" id="10043646at2759"/>
<dbReference type="PROSITE" id="PS50061">
    <property type="entry name" value="ETS_DOMAIN_3"/>
    <property type="match status" value="1"/>
</dbReference>
<dbReference type="GO" id="GO:0005634">
    <property type="term" value="C:nucleus"/>
    <property type="evidence" value="ECO:0007669"/>
    <property type="project" value="UniProtKB-SubCell"/>
</dbReference>
<dbReference type="Pfam" id="PF00178">
    <property type="entry name" value="Ets"/>
    <property type="match status" value="1"/>
</dbReference>
<reference evidence="6 7" key="1">
    <citation type="submission" date="2019-04" db="EMBL/GenBank/DDBJ databases">
        <title>Annotation for the trematode Fasciola gigantica.</title>
        <authorList>
            <person name="Choi Y.-J."/>
        </authorList>
    </citation>
    <scope>NUCLEOTIDE SEQUENCE [LARGE SCALE GENOMIC DNA]</scope>
    <source>
        <strain evidence="6">Uganda_cow_1</strain>
    </source>
</reference>
<keyword evidence="2 3" id="KW-0238">DNA-binding</keyword>
<gene>
    <name evidence="6" type="ORF">FGIG_02254</name>
</gene>
<accession>A0A504YPQ6</accession>
<evidence type="ECO:0000259" key="5">
    <source>
        <dbReference type="PROSITE" id="PS50061"/>
    </source>
</evidence>
<dbReference type="InterPro" id="IPR000418">
    <property type="entry name" value="Ets_dom"/>
</dbReference>
<dbReference type="InterPro" id="IPR036388">
    <property type="entry name" value="WH-like_DNA-bd_sf"/>
</dbReference>
<feature type="region of interest" description="Disordered" evidence="4">
    <location>
        <begin position="122"/>
        <end position="157"/>
    </location>
</feature>
<dbReference type="InterPro" id="IPR036390">
    <property type="entry name" value="WH_DNA-bd_sf"/>
</dbReference>
<keyword evidence="3" id="KW-0539">Nucleus</keyword>
<dbReference type="Gene3D" id="1.10.10.10">
    <property type="entry name" value="Winged helix-like DNA-binding domain superfamily/Winged helix DNA-binding domain"/>
    <property type="match status" value="1"/>
</dbReference>
<evidence type="ECO:0000313" key="6">
    <source>
        <dbReference type="EMBL" id="TPP63344.1"/>
    </source>
</evidence>
<dbReference type="SMART" id="SM00413">
    <property type="entry name" value="ETS"/>
    <property type="match status" value="1"/>
</dbReference>
<dbReference type="Proteomes" id="UP000316759">
    <property type="component" value="Unassembled WGS sequence"/>
</dbReference>
<proteinExistence type="inferred from homology"/>
<feature type="domain" description="ETS" evidence="5">
    <location>
        <begin position="166"/>
        <end position="248"/>
    </location>
</feature>
<name>A0A504YPQ6_FASGI</name>
<feature type="compositionally biased region" description="Low complexity" evidence="4">
    <location>
        <begin position="133"/>
        <end position="157"/>
    </location>
</feature>
<dbReference type="GO" id="GO:0030154">
    <property type="term" value="P:cell differentiation"/>
    <property type="evidence" value="ECO:0007669"/>
    <property type="project" value="TreeGrafter"/>
</dbReference>
<dbReference type="AlphaFoldDB" id="A0A504YPQ6"/>
<evidence type="ECO:0000256" key="3">
    <source>
        <dbReference type="RuleBase" id="RU004019"/>
    </source>
</evidence>
<sequence>MRAPRLKATSSHRKPCKRFISEQLHMKAIIKLLKATWRHPENDLVRDSTFCTSCVDHLLRSDDRNQFTEPFGPITGEELFQQFNELKATYKFENLSGENGLEIRNLDSCDVPHFNRMIGRRPKQARFTSTEASSTSSSYPTSSSSSPPSSLSSSSQLQPSKKSEQWILWKFILCLLEMPSQSKFISWINQDAGTFKFAKKSGSTRVAKLWGYAKGNSAMNYDIMTRSFRDYYKNILNHSPKRLVYGFNWNISEVAEFRKSLSDPLNVEYYKNVSNLVEEFDRLKGGIYKTD</sequence>
<evidence type="ECO:0000313" key="7">
    <source>
        <dbReference type="Proteomes" id="UP000316759"/>
    </source>
</evidence>
<dbReference type="PANTHER" id="PTHR11849">
    <property type="entry name" value="ETS"/>
    <property type="match status" value="1"/>
</dbReference>
<comment type="caution">
    <text evidence="6">The sequence shown here is derived from an EMBL/GenBank/DDBJ whole genome shotgun (WGS) entry which is preliminary data.</text>
</comment>
<dbReference type="GO" id="GO:0043565">
    <property type="term" value="F:sequence-specific DNA binding"/>
    <property type="evidence" value="ECO:0007669"/>
    <property type="project" value="InterPro"/>
</dbReference>
<comment type="similarity">
    <text evidence="1 3">Belongs to the ETS family.</text>
</comment>
<evidence type="ECO:0000256" key="1">
    <source>
        <dbReference type="ARBA" id="ARBA00005562"/>
    </source>
</evidence>
<dbReference type="InterPro" id="IPR046328">
    <property type="entry name" value="ETS_fam"/>
</dbReference>
<dbReference type="GO" id="GO:0000981">
    <property type="term" value="F:DNA-binding transcription factor activity, RNA polymerase II-specific"/>
    <property type="evidence" value="ECO:0007669"/>
    <property type="project" value="TreeGrafter"/>
</dbReference>
<dbReference type="SUPFAM" id="SSF46785">
    <property type="entry name" value="Winged helix' DNA-binding domain"/>
    <property type="match status" value="1"/>
</dbReference>
<evidence type="ECO:0000256" key="4">
    <source>
        <dbReference type="SAM" id="MobiDB-lite"/>
    </source>
</evidence>
<evidence type="ECO:0000256" key="2">
    <source>
        <dbReference type="ARBA" id="ARBA00023125"/>
    </source>
</evidence>
<organism evidence="6 7">
    <name type="scientific">Fasciola gigantica</name>
    <name type="common">Giant liver fluke</name>
    <dbReference type="NCBI Taxonomy" id="46835"/>
    <lineage>
        <taxon>Eukaryota</taxon>
        <taxon>Metazoa</taxon>
        <taxon>Spiralia</taxon>
        <taxon>Lophotrochozoa</taxon>
        <taxon>Platyhelminthes</taxon>
        <taxon>Trematoda</taxon>
        <taxon>Digenea</taxon>
        <taxon>Plagiorchiida</taxon>
        <taxon>Echinostomata</taxon>
        <taxon>Echinostomatoidea</taxon>
        <taxon>Fasciolidae</taxon>
        <taxon>Fasciola</taxon>
    </lineage>
</organism>